<dbReference type="EMBL" id="CAJVCH010445710">
    <property type="protein sequence ID" value="CAG7819301.1"/>
    <property type="molecule type" value="Genomic_DNA"/>
</dbReference>
<evidence type="ECO:0000313" key="1">
    <source>
        <dbReference type="EMBL" id="CAG7819301.1"/>
    </source>
</evidence>
<gene>
    <name evidence="1" type="ORF">AFUS01_LOCUS29760</name>
</gene>
<name>A0A8J2KJP6_9HEXA</name>
<evidence type="ECO:0000313" key="2">
    <source>
        <dbReference type="Proteomes" id="UP000708208"/>
    </source>
</evidence>
<comment type="caution">
    <text evidence="1">The sequence shown here is derived from an EMBL/GenBank/DDBJ whole genome shotgun (WGS) entry which is preliminary data.</text>
</comment>
<protein>
    <submittedName>
        <fullName evidence="1">Uncharacterized protein</fullName>
    </submittedName>
</protein>
<accession>A0A8J2KJP6</accession>
<dbReference type="Proteomes" id="UP000708208">
    <property type="component" value="Unassembled WGS sequence"/>
</dbReference>
<sequence>MSLTSSLSSSAALTLSKPIEFRVGEVVAEKENKKIEMLGGAGNEKVVERAGEDPGETLQDSAQFTTFSSVTWSSEGRGGGSRFRCQLSGIMQFPMIIRQERH</sequence>
<proteinExistence type="predicted"/>
<reference evidence="1" key="1">
    <citation type="submission" date="2021-06" db="EMBL/GenBank/DDBJ databases">
        <authorList>
            <person name="Hodson N. C."/>
            <person name="Mongue J. A."/>
            <person name="Jaron S. K."/>
        </authorList>
    </citation>
    <scope>NUCLEOTIDE SEQUENCE</scope>
</reference>
<dbReference type="AlphaFoldDB" id="A0A8J2KJP6"/>
<keyword evidence="2" id="KW-1185">Reference proteome</keyword>
<organism evidence="1 2">
    <name type="scientific">Allacma fusca</name>
    <dbReference type="NCBI Taxonomy" id="39272"/>
    <lineage>
        <taxon>Eukaryota</taxon>
        <taxon>Metazoa</taxon>
        <taxon>Ecdysozoa</taxon>
        <taxon>Arthropoda</taxon>
        <taxon>Hexapoda</taxon>
        <taxon>Collembola</taxon>
        <taxon>Symphypleona</taxon>
        <taxon>Sminthuridae</taxon>
        <taxon>Allacma</taxon>
    </lineage>
</organism>